<feature type="domain" description="General stress protein FMN-binding split barrel" evidence="1">
    <location>
        <begin position="6"/>
        <end position="137"/>
    </location>
</feature>
<dbReference type="GeneID" id="95761098"/>
<reference evidence="3 5" key="2">
    <citation type="submission" date="2023-07" db="EMBL/GenBank/DDBJ databases">
        <title>Genomic Encyclopedia of Type Strains, Phase IV (KMG-IV): sequencing the most valuable type-strain genomes for metagenomic binning, comparative biology and taxonomic classification.</title>
        <authorList>
            <person name="Goeker M."/>
        </authorList>
    </citation>
    <scope>NUCLEOTIDE SEQUENCE [LARGE SCALE GENOMIC DNA]</scope>
    <source>
        <strain evidence="3 5">DSM 338</strain>
    </source>
</reference>
<organism evidence="2 4">
    <name type="scientific">Xanthobacter flavus</name>
    <dbReference type="NCBI Taxonomy" id="281"/>
    <lineage>
        <taxon>Bacteria</taxon>
        <taxon>Pseudomonadati</taxon>
        <taxon>Pseudomonadota</taxon>
        <taxon>Alphaproteobacteria</taxon>
        <taxon>Hyphomicrobiales</taxon>
        <taxon>Xanthobacteraceae</taxon>
        <taxon>Xanthobacter</taxon>
    </lineage>
</organism>
<dbReference type="Proteomes" id="UP001144397">
    <property type="component" value="Unassembled WGS sequence"/>
</dbReference>
<dbReference type="Pfam" id="PF16242">
    <property type="entry name" value="Pyrid_ox_like"/>
    <property type="match status" value="1"/>
</dbReference>
<evidence type="ECO:0000313" key="2">
    <source>
        <dbReference type="EMBL" id="GLI20631.1"/>
    </source>
</evidence>
<dbReference type="EMBL" id="JAVDPY010000003">
    <property type="protein sequence ID" value="MDR6333616.1"/>
    <property type="molecule type" value="Genomic_DNA"/>
</dbReference>
<evidence type="ECO:0000313" key="4">
    <source>
        <dbReference type="Proteomes" id="UP001144397"/>
    </source>
</evidence>
<evidence type="ECO:0000259" key="1">
    <source>
        <dbReference type="Pfam" id="PF16242"/>
    </source>
</evidence>
<gene>
    <name evidence="3" type="ORF">GGQ86_002086</name>
    <name evidence="2" type="ORF">XFLAVUS301_03050</name>
</gene>
<reference evidence="2" key="1">
    <citation type="submission" date="2022-12" db="EMBL/GenBank/DDBJ databases">
        <title>Reference genome sequencing for broad-spectrum identification of bacterial and archaeal isolates by mass spectrometry.</title>
        <authorList>
            <person name="Sekiguchi Y."/>
            <person name="Tourlousse D.M."/>
        </authorList>
    </citation>
    <scope>NUCLEOTIDE SEQUENCE</scope>
    <source>
        <strain evidence="2">301</strain>
    </source>
</reference>
<dbReference type="PANTHER" id="PTHR34818">
    <property type="entry name" value="PROTEIN BLI-3"/>
    <property type="match status" value="1"/>
</dbReference>
<dbReference type="RefSeq" id="WP_229645855.1">
    <property type="nucleotide sequence ID" value="NZ_BSDO01000001.1"/>
</dbReference>
<dbReference type="EMBL" id="BSDO01000001">
    <property type="protein sequence ID" value="GLI20631.1"/>
    <property type="molecule type" value="Genomic_DNA"/>
</dbReference>
<dbReference type="InterPro" id="IPR012349">
    <property type="entry name" value="Split_barrel_FMN-bd"/>
</dbReference>
<dbReference type="InterPro" id="IPR052917">
    <property type="entry name" value="Stress-Dev_Protein"/>
</dbReference>
<keyword evidence="5" id="KW-1185">Reference proteome</keyword>
<evidence type="ECO:0000313" key="3">
    <source>
        <dbReference type="EMBL" id="MDR6333616.1"/>
    </source>
</evidence>
<comment type="caution">
    <text evidence="2">The sequence shown here is derived from an EMBL/GenBank/DDBJ whole genome shotgun (WGS) entry which is preliminary data.</text>
</comment>
<sequence>MAEMTLDEVVEKMRDIDFTTLFTKSEGGALAGRPMSNNGDVDYDGSSFFFAKEDARAVSEISRDPNVGLSLQGTSGLLGQRPFFATVEGKAQIIRDKTAFEARWTADLDAWFPAGIDTPGLVLIKVEAKRLHWWNGEDEGEVVL</sequence>
<accession>A0A9W6CIB2</accession>
<evidence type="ECO:0000313" key="5">
    <source>
        <dbReference type="Proteomes" id="UP001245370"/>
    </source>
</evidence>
<dbReference type="AlphaFoldDB" id="A0A9W6CIB2"/>
<dbReference type="Gene3D" id="2.30.110.10">
    <property type="entry name" value="Electron Transport, Fmn-binding Protein, Chain A"/>
    <property type="match status" value="1"/>
</dbReference>
<proteinExistence type="predicted"/>
<dbReference type="SUPFAM" id="SSF50475">
    <property type="entry name" value="FMN-binding split barrel"/>
    <property type="match status" value="1"/>
</dbReference>
<dbReference type="Proteomes" id="UP001245370">
    <property type="component" value="Unassembled WGS sequence"/>
</dbReference>
<protein>
    <submittedName>
        <fullName evidence="3">General stress protein 26</fullName>
    </submittedName>
    <submittedName>
        <fullName evidence="2">Pyridoxamine 5'-phosphate oxidase</fullName>
    </submittedName>
</protein>
<dbReference type="PANTHER" id="PTHR34818:SF1">
    <property type="entry name" value="PROTEIN BLI-3"/>
    <property type="match status" value="1"/>
</dbReference>
<dbReference type="InterPro" id="IPR038725">
    <property type="entry name" value="YdaG_split_barrel_FMN-bd"/>
</dbReference>
<name>A0A9W6CIB2_XANFL</name>